<feature type="region of interest" description="Disordered" evidence="1">
    <location>
        <begin position="658"/>
        <end position="677"/>
    </location>
</feature>
<name>A9RZR4_PHYPA</name>
<accession>A9RZR4</accession>
<dbReference type="Proteomes" id="UP000006727">
    <property type="component" value="Chromosome 1"/>
</dbReference>
<dbReference type="PaxDb" id="3218-PP1S38_134V6.1"/>
<dbReference type="HOGENOM" id="CLU_015690_0_0_1"/>
<feature type="region of interest" description="Disordered" evidence="1">
    <location>
        <begin position="729"/>
        <end position="757"/>
    </location>
</feature>
<dbReference type="Gramene" id="Pp3c1_8850V3.1">
    <property type="protein sequence ID" value="Pp3c1_8850V3.1"/>
    <property type="gene ID" value="Pp3c1_8850"/>
</dbReference>
<reference evidence="3" key="3">
    <citation type="submission" date="2020-12" db="UniProtKB">
        <authorList>
            <consortium name="EnsemblPlants"/>
        </authorList>
    </citation>
    <scope>IDENTIFICATION</scope>
</reference>
<gene>
    <name evidence="3" type="primary">LOC112279804</name>
    <name evidence="2" type="ORF">PHYPA_000407</name>
</gene>
<feature type="compositionally biased region" description="Basic and acidic residues" evidence="1">
    <location>
        <begin position="552"/>
        <end position="562"/>
    </location>
</feature>
<feature type="compositionally biased region" description="Low complexity" evidence="1">
    <location>
        <begin position="189"/>
        <end position="203"/>
    </location>
</feature>
<keyword evidence="4" id="KW-1185">Reference proteome</keyword>
<evidence type="ECO:0000313" key="4">
    <source>
        <dbReference type="Proteomes" id="UP000006727"/>
    </source>
</evidence>
<feature type="region of interest" description="Disordered" evidence="1">
    <location>
        <begin position="525"/>
        <end position="604"/>
    </location>
</feature>
<feature type="compositionally biased region" description="Basic and acidic residues" evidence="1">
    <location>
        <begin position="739"/>
        <end position="756"/>
    </location>
</feature>
<organism evidence="2">
    <name type="scientific">Physcomitrium patens</name>
    <name type="common">Spreading-leaved earth moss</name>
    <name type="synonym">Physcomitrella patens</name>
    <dbReference type="NCBI Taxonomy" id="3218"/>
    <lineage>
        <taxon>Eukaryota</taxon>
        <taxon>Viridiplantae</taxon>
        <taxon>Streptophyta</taxon>
        <taxon>Embryophyta</taxon>
        <taxon>Bryophyta</taxon>
        <taxon>Bryophytina</taxon>
        <taxon>Bryopsida</taxon>
        <taxon>Funariidae</taxon>
        <taxon>Funariales</taxon>
        <taxon>Funariaceae</taxon>
        <taxon>Physcomitrium</taxon>
    </lineage>
</organism>
<dbReference type="AlphaFoldDB" id="A9RZR4"/>
<dbReference type="RefSeq" id="XP_024370336.1">
    <property type="nucleotide sequence ID" value="XM_024514568.2"/>
</dbReference>
<dbReference type="Gramene" id="Pp3c1_8850V3.2">
    <property type="protein sequence ID" value="Pp3c1_8850V3.2"/>
    <property type="gene ID" value="Pp3c1_8850"/>
</dbReference>
<feature type="region of interest" description="Disordered" evidence="1">
    <location>
        <begin position="269"/>
        <end position="291"/>
    </location>
</feature>
<evidence type="ECO:0000313" key="2">
    <source>
        <dbReference type="EMBL" id="PNR61983.1"/>
    </source>
</evidence>
<feature type="compositionally biased region" description="Polar residues" evidence="1">
    <location>
        <begin position="579"/>
        <end position="604"/>
    </location>
</feature>
<proteinExistence type="predicted"/>
<evidence type="ECO:0000256" key="1">
    <source>
        <dbReference type="SAM" id="MobiDB-lite"/>
    </source>
</evidence>
<dbReference type="EnsemblPlants" id="Pp3c1_8850V3.1">
    <property type="protein sequence ID" value="Pp3c1_8850V3.1"/>
    <property type="gene ID" value="Pp3c1_8850"/>
</dbReference>
<dbReference type="EnsemblPlants" id="Pp3c1_8850V3.2">
    <property type="protein sequence ID" value="Pp3c1_8850V3.2"/>
    <property type="gene ID" value="Pp3c1_8850"/>
</dbReference>
<evidence type="ECO:0000313" key="3">
    <source>
        <dbReference type="EnsemblPlants" id="Pp3c1_8850V3.1"/>
    </source>
</evidence>
<reference evidence="2 4" key="2">
    <citation type="journal article" date="2018" name="Plant J.">
        <title>The Physcomitrella patens chromosome-scale assembly reveals moss genome structure and evolution.</title>
        <authorList>
            <person name="Lang D."/>
            <person name="Ullrich K.K."/>
            <person name="Murat F."/>
            <person name="Fuchs J."/>
            <person name="Jenkins J."/>
            <person name="Haas F.B."/>
            <person name="Piednoel M."/>
            <person name="Gundlach H."/>
            <person name="Van Bel M."/>
            <person name="Meyberg R."/>
            <person name="Vives C."/>
            <person name="Morata J."/>
            <person name="Symeonidi A."/>
            <person name="Hiss M."/>
            <person name="Muchero W."/>
            <person name="Kamisugi Y."/>
            <person name="Saleh O."/>
            <person name="Blanc G."/>
            <person name="Decker E.L."/>
            <person name="van Gessel N."/>
            <person name="Grimwood J."/>
            <person name="Hayes R.D."/>
            <person name="Graham S.W."/>
            <person name="Gunter L.E."/>
            <person name="McDaniel S.F."/>
            <person name="Hoernstein S.N.W."/>
            <person name="Larsson A."/>
            <person name="Li F.W."/>
            <person name="Perroud P.F."/>
            <person name="Phillips J."/>
            <person name="Ranjan P."/>
            <person name="Rokshar D.S."/>
            <person name="Rothfels C.J."/>
            <person name="Schneider L."/>
            <person name="Shu S."/>
            <person name="Stevenson D.W."/>
            <person name="Thummler F."/>
            <person name="Tillich M."/>
            <person name="Villarreal Aguilar J.C."/>
            <person name="Widiez T."/>
            <person name="Wong G.K."/>
            <person name="Wymore A."/>
            <person name="Zhang Y."/>
            <person name="Zimmer A.D."/>
            <person name="Quatrano R.S."/>
            <person name="Mayer K.F.X."/>
            <person name="Goodstein D."/>
            <person name="Casacuberta J.M."/>
            <person name="Vandepoele K."/>
            <person name="Reski R."/>
            <person name="Cuming A.C."/>
            <person name="Tuskan G.A."/>
            <person name="Maumus F."/>
            <person name="Salse J."/>
            <person name="Schmutz J."/>
            <person name="Rensing S.A."/>
        </authorList>
    </citation>
    <scope>NUCLEOTIDE SEQUENCE [LARGE SCALE GENOMIC DNA]</scope>
    <source>
        <strain evidence="3 4">cv. Gransden 2004</strain>
    </source>
</reference>
<dbReference type="EMBL" id="ABEU02000001">
    <property type="protein sequence ID" value="PNR61983.1"/>
    <property type="molecule type" value="Genomic_DNA"/>
</dbReference>
<feature type="compositionally biased region" description="Basic and acidic residues" evidence="1">
    <location>
        <begin position="204"/>
        <end position="218"/>
    </location>
</feature>
<reference evidence="2 4" key="1">
    <citation type="journal article" date="2008" name="Science">
        <title>The Physcomitrella genome reveals evolutionary insights into the conquest of land by plants.</title>
        <authorList>
            <person name="Rensing S."/>
            <person name="Lang D."/>
            <person name="Zimmer A."/>
            <person name="Terry A."/>
            <person name="Salamov A."/>
            <person name="Shapiro H."/>
            <person name="Nishiyama T."/>
            <person name="Perroud P.-F."/>
            <person name="Lindquist E."/>
            <person name="Kamisugi Y."/>
            <person name="Tanahashi T."/>
            <person name="Sakakibara K."/>
            <person name="Fujita T."/>
            <person name="Oishi K."/>
            <person name="Shin-I T."/>
            <person name="Kuroki Y."/>
            <person name="Toyoda A."/>
            <person name="Suzuki Y."/>
            <person name="Hashimoto A."/>
            <person name="Yamaguchi K."/>
            <person name="Sugano A."/>
            <person name="Kohara Y."/>
            <person name="Fujiyama A."/>
            <person name="Anterola A."/>
            <person name="Aoki S."/>
            <person name="Ashton N."/>
            <person name="Barbazuk W.B."/>
            <person name="Barker E."/>
            <person name="Bennetzen J."/>
            <person name="Bezanilla M."/>
            <person name="Blankenship R."/>
            <person name="Cho S.H."/>
            <person name="Dutcher S."/>
            <person name="Estelle M."/>
            <person name="Fawcett J.A."/>
            <person name="Gundlach H."/>
            <person name="Hanada K."/>
            <person name="Heyl A."/>
            <person name="Hicks K.A."/>
            <person name="Hugh J."/>
            <person name="Lohr M."/>
            <person name="Mayer K."/>
            <person name="Melkozernov A."/>
            <person name="Murata T."/>
            <person name="Nelson D."/>
            <person name="Pils B."/>
            <person name="Prigge M."/>
            <person name="Reiss B."/>
            <person name="Renner T."/>
            <person name="Rombauts S."/>
            <person name="Rushton P."/>
            <person name="Sanderfoot A."/>
            <person name="Schween G."/>
            <person name="Shiu S.-H."/>
            <person name="Stueber K."/>
            <person name="Theodoulou F.L."/>
            <person name="Tu H."/>
            <person name="Van de Peer Y."/>
            <person name="Verrier P.J."/>
            <person name="Waters E."/>
            <person name="Wood A."/>
            <person name="Yang L."/>
            <person name="Cove D."/>
            <person name="Cuming A."/>
            <person name="Hasebe M."/>
            <person name="Lucas S."/>
            <person name="Mishler D.B."/>
            <person name="Reski R."/>
            <person name="Grigoriev I."/>
            <person name="Quatrano R.S."/>
            <person name="Boore J.L."/>
        </authorList>
    </citation>
    <scope>NUCLEOTIDE SEQUENCE [LARGE SCALE GENOMIC DNA]</scope>
    <source>
        <strain evidence="3 4">cv. Gransden 2004</strain>
    </source>
</reference>
<sequence length="884" mass="95862">MGTYQLSLQGSYSTQAEAAQKNSHGSTCCSGGKDGGISNGSCRAYSNGISTSSSYGCTRSSHTSGKKSAKSKVTHGFGLFGTKRVVSHQNLEGLVNASPSRHSTACCDGLAERQVHEKRLTAQRLDTRISAQDVDFVGSSFRSEDESLALWEEDEQPASTEHGGIKFTTQTPKWLEAMFDTVKHAPWRSSPGHPKSSSNSSRISLDRKTSTRPLHESPRALYSNSVKKNRNAENRAVCSPASASNLSRQSGELNLVSLPTYKHLDDAVTSDGSKYGSLSRLQEPDSISEEDMRLTSSADSWKTSFGLEPVTEKDCTVNRVTWEVPLSEAREIVEIERVQNAIPSLSMYGSASTTDSQDLAEEIAGTVDVLRSDAFDGRSEYASCRSSTEPELEHSDRVCDNTNTTESIGVGDLVNFIAPVISKPQTLERKETSSSSRSGRIVFKWEAPTGKVKAEEVFASTLQLDDSPYLTLFRQYSANLTSATVDGVPVILSKTSNSAIDTTSTSILTKSKFSHDFRGTRRIYSSRGADDSSDGLFTKKRPGMFGPTRSLMAERDGPRDFLDSSSPRSVLRGPGDGSLPSSNPSLRSDPGTPSFSPTVTSGSQSISSCNVSFDLGEGDCDALAPGYSPNSTAARTFVESRCVSLSFPSSCLEKPACDDASRKDNGTTTSNIELLGSDDPFNSNTLHSLPGPMHSPELWTATFSTRFCNNDSELDSFCAATERKSHCSTSPQDACQSSEDEHPNLEQNTRSRRDEFSAFPGMKFSPLRLTSSNKSNHSCFIATTLSPPHNDEHSNRSPTCAATLELLSPAGAYKQRKYKASGVKDTKLHFTKHQHSSEDEQTVMVSISKAMKKILSKCAVKRPTRKWKSKMGSLKSDILPPAKS</sequence>
<feature type="region of interest" description="Disordered" evidence="1">
    <location>
        <begin position="185"/>
        <end position="244"/>
    </location>
</feature>
<protein>
    <submittedName>
        <fullName evidence="2 3">Uncharacterized protein</fullName>
    </submittedName>
</protein>
<dbReference type="GeneID" id="112279804"/>